<dbReference type="RefSeq" id="WP_321553333.1">
    <property type="nucleotide sequence ID" value="NZ_JAXIVU010000007.1"/>
</dbReference>
<evidence type="ECO:0000256" key="1">
    <source>
        <dbReference type="SAM" id="Phobius"/>
    </source>
</evidence>
<keyword evidence="4" id="KW-1185">Reference proteome</keyword>
<reference evidence="3 4" key="1">
    <citation type="submission" date="2023-12" db="EMBL/GenBank/DDBJ databases">
        <title>Denitrificimonas halotolerans sp. nov.,a novel species isolated from landfill leachate.</title>
        <authorList>
            <person name="Wang S."/>
        </authorList>
    </citation>
    <scope>NUCLEOTIDE SEQUENCE [LARGE SCALE GENOMIC DNA]</scope>
    <source>
        <strain evidence="3 4">JX-1</strain>
    </source>
</reference>
<dbReference type="PANTHER" id="PTHR30336">
    <property type="entry name" value="INNER MEMBRANE PROTEIN, PROBABLE PERMEASE"/>
    <property type="match status" value="1"/>
</dbReference>
<dbReference type="EMBL" id="JAXIVU010000007">
    <property type="protein sequence ID" value="MDY7219238.1"/>
    <property type="molecule type" value="Genomic_DNA"/>
</dbReference>
<comment type="caution">
    <text evidence="3">The sequence shown here is derived from an EMBL/GenBank/DDBJ whole genome shotgun (WGS) entry which is preliminary data.</text>
</comment>
<name>A0ABU5GUC6_9GAMM</name>
<dbReference type="Gene3D" id="3.40.50.620">
    <property type="entry name" value="HUPs"/>
    <property type="match status" value="1"/>
</dbReference>
<gene>
    <name evidence="3" type="ORF">TOI97_06625</name>
</gene>
<protein>
    <submittedName>
        <fullName evidence="3">YdcF family protein</fullName>
    </submittedName>
</protein>
<feature type="transmembrane region" description="Helical" evidence="1">
    <location>
        <begin position="34"/>
        <end position="55"/>
    </location>
</feature>
<dbReference type="InterPro" id="IPR003848">
    <property type="entry name" value="DUF218"/>
</dbReference>
<organism evidence="3 4">
    <name type="scientific">Denitrificimonas halotolerans</name>
    <dbReference type="NCBI Taxonomy" id="3098930"/>
    <lineage>
        <taxon>Bacteria</taxon>
        <taxon>Pseudomonadati</taxon>
        <taxon>Pseudomonadota</taxon>
        <taxon>Gammaproteobacteria</taxon>
        <taxon>Pseudomonadales</taxon>
        <taxon>Pseudomonadaceae</taxon>
        <taxon>Denitrificimonas</taxon>
    </lineage>
</organism>
<feature type="transmembrane region" description="Helical" evidence="1">
    <location>
        <begin position="6"/>
        <end position="27"/>
    </location>
</feature>
<dbReference type="Pfam" id="PF02698">
    <property type="entry name" value="DUF218"/>
    <property type="match status" value="1"/>
</dbReference>
<evidence type="ECO:0000259" key="2">
    <source>
        <dbReference type="Pfam" id="PF02698"/>
    </source>
</evidence>
<keyword evidence="1" id="KW-1133">Transmembrane helix</keyword>
<keyword evidence="1" id="KW-0812">Transmembrane</keyword>
<sequence length="256" mass="28937">MTWRYILKQLAFPPSCFLLLLILSLLIRKRWPKLAITSCLMSIIGLYIMSLPITVEYAARVLETETALDPVHWPSLSQHADAIVVLGGGRETNDPAWQNDQPSLMAMQRIRYAARIAKASQLPLLTSGGLHYGQPPSEAQIMADIFTQDFALTTRWLEGESRTTWENARFSAAMLQAEGVHRIVLVTQAWHMPRSRWSYEQFGFEVISAPVGFLSGPNRRPLNGWIPESKALWHNTALLNEAIGALLYRLHYSPLL</sequence>
<dbReference type="Proteomes" id="UP001294570">
    <property type="component" value="Unassembled WGS sequence"/>
</dbReference>
<dbReference type="InterPro" id="IPR051599">
    <property type="entry name" value="Cell_Envelope_Assoc"/>
</dbReference>
<keyword evidence="1" id="KW-0472">Membrane</keyword>
<dbReference type="PANTHER" id="PTHR30336:SF4">
    <property type="entry name" value="ENVELOPE BIOGENESIS FACTOR ELYC"/>
    <property type="match status" value="1"/>
</dbReference>
<dbReference type="InterPro" id="IPR014729">
    <property type="entry name" value="Rossmann-like_a/b/a_fold"/>
</dbReference>
<accession>A0ABU5GUC6</accession>
<evidence type="ECO:0000313" key="3">
    <source>
        <dbReference type="EMBL" id="MDY7219238.1"/>
    </source>
</evidence>
<feature type="domain" description="DUF218" evidence="2">
    <location>
        <begin position="81"/>
        <end position="244"/>
    </location>
</feature>
<dbReference type="CDD" id="cd06259">
    <property type="entry name" value="YdcF-like"/>
    <property type="match status" value="1"/>
</dbReference>
<evidence type="ECO:0000313" key="4">
    <source>
        <dbReference type="Proteomes" id="UP001294570"/>
    </source>
</evidence>
<proteinExistence type="predicted"/>